<keyword evidence="2" id="KW-1185">Reference proteome</keyword>
<organism evidence="1 2">
    <name type="scientific">Camellia lanceoleosa</name>
    <dbReference type="NCBI Taxonomy" id="1840588"/>
    <lineage>
        <taxon>Eukaryota</taxon>
        <taxon>Viridiplantae</taxon>
        <taxon>Streptophyta</taxon>
        <taxon>Embryophyta</taxon>
        <taxon>Tracheophyta</taxon>
        <taxon>Spermatophyta</taxon>
        <taxon>Magnoliopsida</taxon>
        <taxon>eudicotyledons</taxon>
        <taxon>Gunneridae</taxon>
        <taxon>Pentapetalae</taxon>
        <taxon>asterids</taxon>
        <taxon>Ericales</taxon>
        <taxon>Theaceae</taxon>
        <taxon>Camellia</taxon>
    </lineage>
</organism>
<dbReference type="EMBL" id="CM045768">
    <property type="protein sequence ID" value="KAI7982223.1"/>
    <property type="molecule type" value="Genomic_DNA"/>
</dbReference>
<sequence length="516" mass="57648">MPLYGRIPKLKGIVGGGNSSRGRKQQGEVISDRDRCLQCKGNEVKAEKKVLKVHVEKGMQHAQKISFSGETDEAPLSRLLFVSSNLVFGQENAWSFCHHRMTSISTTNSPTARSYSDHWFFRYGYNRHCWSEDEKGMKNNFTRTQIGAHKKRRLSFSPQACSALVTTRNSSLTNFCQENIDKIPYVNCPVLIIHVIMGPLDVKEHEVVILEGDGLHGFGVWGMVGADGDNVSRGSARKRIGQASGNANVPQEGCSSRPLVRSSIVLNTSHVAYIPMVTNHAEHDNGVDVGENDGSDLVVVSPSMKDGCQESNGMNSFVRKIKGNVRKNLKFPGFEYPEMRVRTQKVDSKLSSTRKNGERGNVGGLVCGDVIDIETIGLEKKVGQNDDNTVYFFNVRALVRQLGVRGNVIDAFAKVLSDKQNRLNTGKDFPKNSYFFRSICWDVMKSDNVDARSNYVTSNLHSGRDARYIYFSICHLGHWTLMVYDTENRSWKHYDSMQNQSSTGSAHYAKAIKLVS</sequence>
<protein>
    <submittedName>
        <fullName evidence="1">Chaperone protein dnaJ 2</fullName>
    </submittedName>
</protein>
<accession>A0ACC0F280</accession>
<evidence type="ECO:0000313" key="2">
    <source>
        <dbReference type="Proteomes" id="UP001060215"/>
    </source>
</evidence>
<name>A0ACC0F280_9ERIC</name>
<comment type="caution">
    <text evidence="1">The sequence shown here is derived from an EMBL/GenBank/DDBJ whole genome shotgun (WGS) entry which is preliminary data.</text>
</comment>
<evidence type="ECO:0000313" key="1">
    <source>
        <dbReference type="EMBL" id="KAI7982223.1"/>
    </source>
</evidence>
<proteinExistence type="predicted"/>
<dbReference type="Proteomes" id="UP001060215">
    <property type="component" value="Chromosome 11"/>
</dbReference>
<gene>
    <name evidence="1" type="ORF">LOK49_LG15G02164</name>
</gene>
<reference evidence="1 2" key="1">
    <citation type="journal article" date="2022" name="Plant J.">
        <title>Chromosome-level genome of Camellia lanceoleosa provides a valuable resource for understanding genome evolution and self-incompatibility.</title>
        <authorList>
            <person name="Gong W."/>
            <person name="Xiao S."/>
            <person name="Wang L."/>
            <person name="Liao Z."/>
            <person name="Chang Y."/>
            <person name="Mo W."/>
            <person name="Hu G."/>
            <person name="Li W."/>
            <person name="Zhao G."/>
            <person name="Zhu H."/>
            <person name="Hu X."/>
            <person name="Ji K."/>
            <person name="Xiang X."/>
            <person name="Song Q."/>
            <person name="Yuan D."/>
            <person name="Jin S."/>
            <person name="Zhang L."/>
        </authorList>
    </citation>
    <scope>NUCLEOTIDE SEQUENCE [LARGE SCALE GENOMIC DNA]</scope>
    <source>
        <strain evidence="1">SQ_2022a</strain>
    </source>
</reference>